<name>A0A9I9EEP0_CUCME</name>
<reference evidence="1" key="1">
    <citation type="submission" date="2023-03" db="UniProtKB">
        <authorList>
            <consortium name="EnsemblPlants"/>
        </authorList>
    </citation>
    <scope>IDENTIFICATION</scope>
</reference>
<organism evidence="1">
    <name type="scientific">Cucumis melo</name>
    <name type="common">Muskmelon</name>
    <dbReference type="NCBI Taxonomy" id="3656"/>
    <lineage>
        <taxon>Eukaryota</taxon>
        <taxon>Viridiplantae</taxon>
        <taxon>Streptophyta</taxon>
        <taxon>Embryophyta</taxon>
        <taxon>Tracheophyta</taxon>
        <taxon>Spermatophyta</taxon>
        <taxon>Magnoliopsida</taxon>
        <taxon>eudicotyledons</taxon>
        <taxon>Gunneridae</taxon>
        <taxon>Pentapetalae</taxon>
        <taxon>rosids</taxon>
        <taxon>fabids</taxon>
        <taxon>Cucurbitales</taxon>
        <taxon>Cucurbitaceae</taxon>
        <taxon>Benincaseae</taxon>
        <taxon>Cucumis</taxon>
    </lineage>
</organism>
<protein>
    <submittedName>
        <fullName evidence="1">Uncharacterized protein</fullName>
    </submittedName>
</protein>
<proteinExistence type="predicted"/>
<accession>A0A9I9EEP0</accession>
<sequence>MQTHCIGYPHSHITYTNALDHCVCIKYKVIHIHSVTMIRIKDAFLVYGGLENELVVNGFTDASFQSNKDDYRSHSGYVFCLNGGAGSWKSSKQVRAAQHRWSNKPPISGVDINISIVRGVQLRVFSGMTLWLTNVD</sequence>
<evidence type="ECO:0000313" key="1">
    <source>
        <dbReference type="EnsemblPlants" id="MELO3C032723.2.1"/>
    </source>
</evidence>
<dbReference type="AlphaFoldDB" id="A0A9I9EEP0"/>
<dbReference type="EnsemblPlants" id="MELO3C032723.2.1">
    <property type="protein sequence ID" value="MELO3C032723.2.1"/>
    <property type="gene ID" value="MELO3C032723.2"/>
</dbReference>
<dbReference type="Gramene" id="MELO3C032723.2.1">
    <property type="protein sequence ID" value="MELO3C032723.2.1"/>
    <property type="gene ID" value="MELO3C032723.2"/>
</dbReference>